<dbReference type="AlphaFoldDB" id="A0A433J9R6"/>
<organism evidence="2 3">
    <name type="scientific">Azospirillum doebereinerae</name>
    <dbReference type="NCBI Taxonomy" id="92933"/>
    <lineage>
        <taxon>Bacteria</taxon>
        <taxon>Pseudomonadati</taxon>
        <taxon>Pseudomonadota</taxon>
        <taxon>Alphaproteobacteria</taxon>
        <taxon>Rhodospirillales</taxon>
        <taxon>Azospirillaceae</taxon>
        <taxon>Azospirillum</taxon>
    </lineage>
</organism>
<dbReference type="EMBL" id="RZIJ01000008">
    <property type="protein sequence ID" value="RUQ71528.1"/>
    <property type="molecule type" value="Genomic_DNA"/>
</dbReference>
<reference evidence="2 3" key="1">
    <citation type="submission" date="2018-12" db="EMBL/GenBank/DDBJ databases">
        <authorList>
            <person name="Yang Y."/>
        </authorList>
    </citation>
    <scope>NUCLEOTIDE SEQUENCE [LARGE SCALE GENOMIC DNA]</scope>
    <source>
        <strain evidence="2 3">GSF71</strain>
    </source>
</reference>
<keyword evidence="3" id="KW-1185">Reference proteome</keyword>
<dbReference type="Gene3D" id="2.30.30.40">
    <property type="entry name" value="SH3 Domains"/>
    <property type="match status" value="3"/>
</dbReference>
<dbReference type="InterPro" id="IPR039315">
    <property type="entry name" value="CheW"/>
</dbReference>
<dbReference type="GO" id="GO:0006935">
    <property type="term" value="P:chemotaxis"/>
    <property type="evidence" value="ECO:0007669"/>
    <property type="project" value="InterPro"/>
</dbReference>
<dbReference type="PANTHER" id="PTHR22617:SF23">
    <property type="entry name" value="CHEMOTAXIS PROTEIN CHEW"/>
    <property type="match status" value="1"/>
</dbReference>
<gene>
    <name evidence="2" type="ORF">EJ913_12165</name>
</gene>
<name>A0A433J9R6_9PROT</name>
<dbReference type="OrthoDB" id="3291462at2"/>
<dbReference type="Gene3D" id="2.40.50.180">
    <property type="entry name" value="CheA-289, Domain 4"/>
    <property type="match status" value="3"/>
</dbReference>
<dbReference type="GO" id="GO:0007165">
    <property type="term" value="P:signal transduction"/>
    <property type="evidence" value="ECO:0007669"/>
    <property type="project" value="InterPro"/>
</dbReference>
<dbReference type="Pfam" id="PF01584">
    <property type="entry name" value="CheW"/>
    <property type="match status" value="3"/>
</dbReference>
<sequence length="502" mass="51445">MVGGLGFALPLADVLEVVRPPALVRVPLGPPGLVGLAQWHGTPTPVLDLSRALGRAGGDGADGRTDGGGVAARVVVVRHQGQPVGLLVDGMAGMIRSTADRIDALTDEEGLEVDSGLLAGVLRDGAVTILDAGALIDRQFGAGWRAAAPRAAALESSGGAASSMAMSAADEAQLVVFEVAGQEFALPVERVREILPKPDSVTRMAKAKAHLLGVMPLRDRLLPLVGLRALFGLGEAGEGGADAGRRVVVVQTDGADASVGVVVDEVRDILRIARSLIDPVPPLLAREAEFEDLDGIARADGGRRLVSVLSAARMFRHGVSLGGEAEVATMDGTGARTNAGAGEAVERFVVFRLAGAEYGLPVAAVQEVLRRPDATTSLPNAPDFVTGVVTLRGAVLPLIDQRRLLHLPAVGEGGGAGVDRGRVVVVAQGEARVGLLVDGLSGLLAVPDSCIGPAPAVSEAQRRLIRRVATPPVGQGAARLILLMDPAALLDMDRLSALLASV</sequence>
<dbReference type="InterPro" id="IPR002545">
    <property type="entry name" value="CheW-lke_dom"/>
</dbReference>
<evidence type="ECO:0000313" key="2">
    <source>
        <dbReference type="EMBL" id="RUQ71528.1"/>
    </source>
</evidence>
<dbReference type="SUPFAM" id="SSF50341">
    <property type="entry name" value="CheW-like"/>
    <property type="match status" value="3"/>
</dbReference>
<proteinExistence type="predicted"/>
<dbReference type="GO" id="GO:0005829">
    <property type="term" value="C:cytosol"/>
    <property type="evidence" value="ECO:0007669"/>
    <property type="project" value="TreeGrafter"/>
</dbReference>
<feature type="domain" description="CheW-like" evidence="1">
    <location>
        <begin position="171"/>
        <end position="320"/>
    </location>
</feature>
<protein>
    <submittedName>
        <fullName evidence="2">Chemotaxis protein CheW</fullName>
    </submittedName>
</protein>
<dbReference type="PANTHER" id="PTHR22617">
    <property type="entry name" value="CHEMOTAXIS SENSOR HISTIDINE KINASE-RELATED"/>
    <property type="match status" value="1"/>
</dbReference>
<feature type="domain" description="CheW-like" evidence="1">
    <location>
        <begin position="345"/>
        <end position="495"/>
    </location>
</feature>
<evidence type="ECO:0000313" key="3">
    <source>
        <dbReference type="Proteomes" id="UP000280346"/>
    </source>
</evidence>
<dbReference type="SMART" id="SM00260">
    <property type="entry name" value="CheW"/>
    <property type="match status" value="3"/>
</dbReference>
<evidence type="ECO:0000259" key="1">
    <source>
        <dbReference type="PROSITE" id="PS50851"/>
    </source>
</evidence>
<dbReference type="Proteomes" id="UP000280346">
    <property type="component" value="Unassembled WGS sequence"/>
</dbReference>
<dbReference type="PROSITE" id="PS50851">
    <property type="entry name" value="CHEW"/>
    <property type="match status" value="3"/>
</dbReference>
<accession>A0A433J9R6</accession>
<comment type="caution">
    <text evidence="2">The sequence shown here is derived from an EMBL/GenBank/DDBJ whole genome shotgun (WGS) entry which is preliminary data.</text>
</comment>
<feature type="domain" description="CheW-like" evidence="1">
    <location>
        <begin position="1"/>
        <end position="141"/>
    </location>
</feature>
<dbReference type="InterPro" id="IPR036061">
    <property type="entry name" value="CheW-like_dom_sf"/>
</dbReference>